<gene>
    <name evidence="3" type="ORF">TCON_2624</name>
</gene>
<proteinExistence type="predicted"/>
<feature type="chain" id="PRO_5046693958" evidence="2">
    <location>
        <begin position="19"/>
        <end position="786"/>
    </location>
</feature>
<keyword evidence="4" id="KW-1185">Reference proteome</keyword>
<comment type="caution">
    <text evidence="3">The sequence shown here is derived from an EMBL/GenBank/DDBJ whole genome shotgun (WGS) entry which is preliminary data.</text>
</comment>
<feature type="coiled-coil region" evidence="1">
    <location>
        <begin position="387"/>
        <end position="414"/>
    </location>
</feature>
<dbReference type="SUPFAM" id="SSF56204">
    <property type="entry name" value="Hect, E3 ligase catalytic domain"/>
    <property type="match status" value="1"/>
</dbReference>
<organism evidence="3 4">
    <name type="scientific">Astathelohania contejeani</name>
    <dbReference type="NCBI Taxonomy" id="164912"/>
    <lineage>
        <taxon>Eukaryota</taxon>
        <taxon>Fungi</taxon>
        <taxon>Fungi incertae sedis</taxon>
        <taxon>Microsporidia</taxon>
        <taxon>Astathelohaniidae</taxon>
        <taxon>Astathelohania</taxon>
    </lineage>
</organism>
<evidence type="ECO:0000313" key="4">
    <source>
        <dbReference type="Proteomes" id="UP001516464"/>
    </source>
</evidence>
<keyword evidence="2" id="KW-0732">Signal</keyword>
<feature type="signal peptide" evidence="2">
    <location>
        <begin position="1"/>
        <end position="18"/>
    </location>
</feature>
<reference evidence="3 4" key="1">
    <citation type="submission" date="2019-01" db="EMBL/GenBank/DDBJ databases">
        <title>Genomes sequencing and comparative genomics of infectious freshwater microsporidia, Cucumispora dikerogammari and Thelohania contejeani.</title>
        <authorList>
            <person name="Cormier A."/>
            <person name="Giraud I."/>
            <person name="Wattier R."/>
            <person name="Teixeira M."/>
            <person name="Grandjean F."/>
            <person name="Rigaud T."/>
            <person name="Cordaux R."/>
        </authorList>
    </citation>
    <scope>NUCLEOTIDE SEQUENCE [LARGE SCALE GENOMIC DNA]</scope>
    <source>
        <strain evidence="3">T1</strain>
        <tissue evidence="3">Spores</tissue>
    </source>
</reference>
<sequence length="786" mass="92498">MYYLLQILFISSAYGAIAKPVSSSHEISNCENLITELDAIRTELSSLKSNEYNVKITQHLRFIISKLDVLNIKHFIIPDKLQYNSISFDKYDEYSALLKTANLIISKFIHSNELKNDIIKLFDIIMLLTNSNDPLFINLLLHTLTTIYETLKNKEMINEFKKMFEPVLLIMANSNDVKLEKFCYSKLHDNYDLLNNESSLAASEIILNMKRGYIYDDKYIIKIESKLLSFYILSQIISLKEITYYEEKDFLNKLLIFYFKIKHNFYIWGEIIIKIIKNFYTESYCESINKHLYMNSLDKFTNFMVTLKINSFVQTEKHNQEFYRILFNIIEFALANKIIDDVNEFHSLITSIINYEKYDHKVVQTWGSFIKSLEKNEHDNMWNGLDVILLKTLNSELKNLAEKLEKAHMKHLENNTAEFLEECKIIQNITCNVLHEIVLLQHFKRLSYNIIISWPNMKKFSYKILAYCHYNLKSAVILPFLMYILLNEYKLKMLNDPSIDMLNNTDFNGKYERPNDVLNALNEMIKDFKKKIDDMELTVVNQNVRKIGIICSKLEFMFDVKKLNYETKIILFHRINIKIIRNRQTLALNLNDFENFEEIVARMNEKNNFVFDSITFNKKLYECDSWYDFIFSIISSKYPNLFYIDEIYGNEPKINNEDNSLKKILEFLGIIMGNCILDRSKTQSKFSTNFLNSIIHIADIPSRNINTNSITTDGLANPENSSSSQIENSDTLRQLNFGNEDIIDSLLQYANCFYKGMNLVIDTKLLSYFSTDELSHLFNGNFEMAI</sequence>
<keyword evidence="1" id="KW-0175">Coiled coil</keyword>
<accession>A0ABQ7HVH0</accession>
<evidence type="ECO:0000256" key="2">
    <source>
        <dbReference type="SAM" id="SignalP"/>
    </source>
</evidence>
<evidence type="ECO:0000256" key="1">
    <source>
        <dbReference type="SAM" id="Coils"/>
    </source>
</evidence>
<dbReference type="Proteomes" id="UP001516464">
    <property type="component" value="Unassembled WGS sequence"/>
</dbReference>
<dbReference type="InterPro" id="IPR035983">
    <property type="entry name" value="Hect_E3_ubiquitin_ligase"/>
</dbReference>
<evidence type="ECO:0000313" key="3">
    <source>
        <dbReference type="EMBL" id="KAF7677991.1"/>
    </source>
</evidence>
<name>A0ABQ7HVH0_9MICR</name>
<protein>
    <submittedName>
        <fullName evidence="3">Uncharacterized protein</fullName>
    </submittedName>
</protein>
<dbReference type="EMBL" id="SBIQ01000411">
    <property type="protein sequence ID" value="KAF7677991.1"/>
    <property type="molecule type" value="Genomic_DNA"/>
</dbReference>